<dbReference type="Gene3D" id="1.20.140.10">
    <property type="entry name" value="Butyryl-CoA Dehydrogenase, subunit A, domain 3"/>
    <property type="match status" value="1"/>
</dbReference>
<dbReference type="Pfam" id="PF00441">
    <property type="entry name" value="Acyl-CoA_dh_1"/>
    <property type="match status" value="1"/>
</dbReference>
<dbReference type="OrthoDB" id="9775090at2"/>
<dbReference type="InterPro" id="IPR006091">
    <property type="entry name" value="Acyl-CoA_Oxase/DH_mid-dom"/>
</dbReference>
<dbReference type="SUPFAM" id="SSF47203">
    <property type="entry name" value="Acyl-CoA dehydrogenase C-terminal domain-like"/>
    <property type="match status" value="1"/>
</dbReference>
<evidence type="ECO:0000256" key="3">
    <source>
        <dbReference type="ARBA" id="ARBA00022630"/>
    </source>
</evidence>
<dbReference type="InterPro" id="IPR036250">
    <property type="entry name" value="AcylCo_DH-like_C"/>
</dbReference>
<dbReference type="PANTHER" id="PTHR43292">
    <property type="entry name" value="ACYL-COA DEHYDROGENASE"/>
    <property type="match status" value="1"/>
</dbReference>
<dbReference type="Gene3D" id="2.40.110.10">
    <property type="entry name" value="Butyryl-CoA Dehydrogenase, subunit A, domain 2"/>
    <property type="match status" value="1"/>
</dbReference>
<feature type="domain" description="Acyl-CoA dehydrogenase/oxidase N-terminal" evidence="9">
    <location>
        <begin position="5"/>
        <end position="119"/>
    </location>
</feature>
<dbReference type="Pfam" id="PF02771">
    <property type="entry name" value="Acyl-CoA_dh_N"/>
    <property type="match status" value="1"/>
</dbReference>
<dbReference type="Pfam" id="PF02770">
    <property type="entry name" value="Acyl-CoA_dh_M"/>
    <property type="match status" value="1"/>
</dbReference>
<keyword evidence="4 6" id="KW-0274">FAD</keyword>
<protein>
    <submittedName>
        <fullName evidence="10">Acyl-CoA dehydrogenase</fullName>
    </submittedName>
</protein>
<organism evidence="10 11">
    <name type="scientific">Frigidibacter albus</name>
    <dbReference type="NCBI Taxonomy" id="1465486"/>
    <lineage>
        <taxon>Bacteria</taxon>
        <taxon>Pseudomonadati</taxon>
        <taxon>Pseudomonadota</taxon>
        <taxon>Alphaproteobacteria</taxon>
        <taxon>Rhodobacterales</taxon>
        <taxon>Paracoccaceae</taxon>
        <taxon>Frigidibacter</taxon>
    </lineage>
</organism>
<comment type="cofactor">
    <cofactor evidence="1 6">
        <name>FAD</name>
        <dbReference type="ChEBI" id="CHEBI:57692"/>
    </cofactor>
</comment>
<evidence type="ECO:0000256" key="5">
    <source>
        <dbReference type="ARBA" id="ARBA00023002"/>
    </source>
</evidence>
<dbReference type="GO" id="GO:0050660">
    <property type="term" value="F:flavin adenine dinucleotide binding"/>
    <property type="evidence" value="ECO:0007669"/>
    <property type="project" value="InterPro"/>
</dbReference>
<dbReference type="InterPro" id="IPR052161">
    <property type="entry name" value="Mycobact_Acyl-CoA_DH"/>
</dbReference>
<accession>A0A6L8VLX8</accession>
<gene>
    <name evidence="10" type="ORF">GS660_18445</name>
</gene>
<dbReference type="RefSeq" id="WP_161348460.1">
    <property type="nucleotide sequence ID" value="NZ_BMGW01000015.1"/>
</dbReference>
<keyword evidence="11" id="KW-1185">Reference proteome</keyword>
<dbReference type="PANTHER" id="PTHR43292:SF4">
    <property type="entry name" value="ACYL-COA DEHYDROGENASE FADE34"/>
    <property type="match status" value="1"/>
</dbReference>
<evidence type="ECO:0000313" key="11">
    <source>
        <dbReference type="Proteomes" id="UP000477083"/>
    </source>
</evidence>
<dbReference type="GO" id="GO:0016627">
    <property type="term" value="F:oxidoreductase activity, acting on the CH-CH group of donors"/>
    <property type="evidence" value="ECO:0007669"/>
    <property type="project" value="InterPro"/>
</dbReference>
<dbReference type="Gene3D" id="1.10.540.10">
    <property type="entry name" value="Acyl-CoA dehydrogenase/oxidase, N-terminal domain"/>
    <property type="match status" value="1"/>
</dbReference>
<dbReference type="AlphaFoldDB" id="A0A6L8VLX8"/>
<evidence type="ECO:0000313" key="10">
    <source>
        <dbReference type="EMBL" id="MZQ91074.1"/>
    </source>
</evidence>
<keyword evidence="3 6" id="KW-0285">Flavoprotein</keyword>
<evidence type="ECO:0000259" key="9">
    <source>
        <dbReference type="Pfam" id="PF02771"/>
    </source>
</evidence>
<proteinExistence type="inferred from homology"/>
<name>A0A6L8VLX8_9RHOB</name>
<reference evidence="10 11" key="1">
    <citation type="submission" date="2020-01" db="EMBL/GenBank/DDBJ databases">
        <title>Frigidibacter albus SP32T (=CGMCC 1.13995T).</title>
        <authorList>
            <person name="Liao X."/>
        </authorList>
    </citation>
    <scope>NUCLEOTIDE SEQUENCE [LARGE SCALE GENOMIC DNA]</scope>
    <source>
        <strain evidence="10 11">SP32</strain>
    </source>
</reference>
<evidence type="ECO:0000259" key="7">
    <source>
        <dbReference type="Pfam" id="PF00441"/>
    </source>
</evidence>
<keyword evidence="5 6" id="KW-0560">Oxidoreductase</keyword>
<dbReference type="InterPro" id="IPR046373">
    <property type="entry name" value="Acyl-CoA_Oxase/DH_mid-dom_sf"/>
</dbReference>
<feature type="domain" description="Acyl-CoA oxidase/dehydrogenase middle" evidence="8">
    <location>
        <begin position="123"/>
        <end position="207"/>
    </location>
</feature>
<evidence type="ECO:0000256" key="2">
    <source>
        <dbReference type="ARBA" id="ARBA00009347"/>
    </source>
</evidence>
<dbReference type="InterPro" id="IPR037069">
    <property type="entry name" value="AcylCoA_DH/ox_N_sf"/>
</dbReference>
<sequence length="387" mass="43015">MQGQTQEDHQFREEVRDWLAANVPRDRRPAEAEAMRAYDMAWQRRQWDGGWAGIGWPAEMGGRPLSLTQRFIWYEEYGRIGAPRPGAGFIGLTHAGPTLIAKGTDEQRDHHLKPILRGEHVWCQGFSEPGAGSDLAGLSTKGEIDGDHIVVNGSKIWTSYAHVADYQELLVRTGGGEKRHDGISWVICDMRSPGIEVRPIRTMSGEMHFNQVFYDNMRIPLKNVVGGLNNGWKVAMATLGFERGTGFVIAQIELEREVEQLIALAREGTDRRGRRLIENEAVRAGLATMRAEVRALHAMSNAMMAETARDGVPGAEGSIIRLFSAELNQRIYRFAQELMGPGLVAPDAEAEHWGLGYLNSFRHTIAGGTSQIQRNLIGERVLGLPRG</sequence>
<evidence type="ECO:0000256" key="1">
    <source>
        <dbReference type="ARBA" id="ARBA00001974"/>
    </source>
</evidence>
<dbReference type="SUPFAM" id="SSF56645">
    <property type="entry name" value="Acyl-CoA dehydrogenase NM domain-like"/>
    <property type="match status" value="1"/>
</dbReference>
<dbReference type="Proteomes" id="UP000477083">
    <property type="component" value="Unassembled WGS sequence"/>
</dbReference>
<comment type="similarity">
    <text evidence="2 6">Belongs to the acyl-CoA dehydrogenase family.</text>
</comment>
<dbReference type="InterPro" id="IPR009100">
    <property type="entry name" value="AcylCoA_DH/oxidase_NM_dom_sf"/>
</dbReference>
<feature type="domain" description="Acyl-CoA dehydrogenase/oxidase C-terminal" evidence="7">
    <location>
        <begin position="229"/>
        <end position="382"/>
    </location>
</feature>
<evidence type="ECO:0000256" key="4">
    <source>
        <dbReference type="ARBA" id="ARBA00022827"/>
    </source>
</evidence>
<dbReference type="EMBL" id="WWNR01000015">
    <property type="protein sequence ID" value="MZQ91074.1"/>
    <property type="molecule type" value="Genomic_DNA"/>
</dbReference>
<evidence type="ECO:0000259" key="8">
    <source>
        <dbReference type="Pfam" id="PF02770"/>
    </source>
</evidence>
<dbReference type="GO" id="GO:0005886">
    <property type="term" value="C:plasma membrane"/>
    <property type="evidence" value="ECO:0007669"/>
    <property type="project" value="TreeGrafter"/>
</dbReference>
<evidence type="ECO:0000256" key="6">
    <source>
        <dbReference type="RuleBase" id="RU362125"/>
    </source>
</evidence>
<dbReference type="InterPro" id="IPR013786">
    <property type="entry name" value="AcylCoA_DH/ox_N"/>
</dbReference>
<comment type="caution">
    <text evidence="10">The sequence shown here is derived from an EMBL/GenBank/DDBJ whole genome shotgun (WGS) entry which is preliminary data.</text>
</comment>
<dbReference type="InterPro" id="IPR009075">
    <property type="entry name" value="AcylCo_DH/oxidase_C"/>
</dbReference>